<sequence>MAEAILLGITQTIIETLGSMAFQEIGSTWGVKGEFEKLKNIVSTFQAVLQDAEEQQGKNHQVKHWLMKLNDAVYDADDLLTDFYTADLRRRVMGGDKMTMKVRSFFSSSNQLALSSMMSRKIKAMRQRLNDIVNDCNKFQLVEHPLQTRAVIREMDQTCSFVCEEEVIGREEDKKAIIDLLLDFDFEENVSFISIVGIGGLGKTTLALYVYNDEKIKTYFELRMWVCVSDVFDVKTIVENIIASATGRIPINLGMDELQRELREQLNHKKFLLVLDDVWNEDRKRWFELKSLLMGGSKGSRVVITTRTKLVAMITSTISPYYLQGLSKNQSWSLLKQMAFRKGQETINTKFEAIGMAIVEKCCGVPLAIKMIGRTLYFKRTESEWSYIKNMELKDLSQGAYGSGILPILKLSYDHLPSYLKCCFAYCSLFPKDYEISKLMVIQLWIAQGFIRSSNKTQQLEDVAHEYFMDLLWRSFFQEAREDHLGNVVGFKMHDLMHDLAQSISMAECRIVDSNAENVSENVHHLSIASHNVFGKNLSSLFKAKKIRTFILKSDNWIYHDMSALDRIICSFRCLRALDLHCLHIVVVPDSIANLTYLKYLDLSRNDIEVLPSSIIRLLNLQTLKLSYCFKLKELPKNIQNLVNLRSLEIDGCESLTHMPPGLGQLTSLQILPLFIVNTLSYQHCGGLADLNNLNNLRGELLITILGRVKGAATEAKAANLKNKQHLRKLQLRWHRLCIDVPDVHYDESLLEGLQPHQALKMLHVECYQGVRFPSWFPLLTVLVELKISKSLCQHLPPMYQLPHLRYLSLKTMPSLEYISESEITDEIPASTAFFPSLESLELLGCPNLKGWWRRDIMNVATMVSTPSSQYQQHVSLPSFPRLSRLEIWDCNNLTSMPMFPYLEESLDLNNVSCKPLQQTMEMKITSSLPSSSYSSCPLSKLKSLSLFAIQDLEFLPEQWFQNLASLERLEIQKCPRLKSLSLSLSVQYLTSLKFLEISGCKEVDLFNDDGAQSVSITTLQTLRVSDVLSLITLPVWIGDLTSLQNLEIYRCPNLKSLSDGIVNLTSLVKLGVHRCPNLKSLPKGMHCLSSLRTLIITGCPHLKERYQEGLGEDWIAHVRNLIIRD</sequence>
<keyword evidence="5" id="KW-0067">ATP-binding</keyword>
<dbReference type="Pfam" id="PF25019">
    <property type="entry name" value="LRR_R13L1-DRL21"/>
    <property type="match status" value="1"/>
</dbReference>
<dbReference type="EnsemblPlants" id="QL03p011946:mrna">
    <property type="protein sequence ID" value="QL03p011946:mrna:CDS:8"/>
    <property type="gene ID" value="QL03p011946"/>
</dbReference>
<dbReference type="SUPFAM" id="SSF52540">
    <property type="entry name" value="P-loop containing nucleoside triphosphate hydrolases"/>
    <property type="match status" value="1"/>
</dbReference>
<dbReference type="Gene3D" id="3.80.10.10">
    <property type="entry name" value="Ribonuclease Inhibitor"/>
    <property type="match status" value="3"/>
</dbReference>
<dbReference type="PRINTS" id="PR00364">
    <property type="entry name" value="DISEASERSIST"/>
</dbReference>
<dbReference type="OMA" id="CENLACI"/>
<feature type="domain" description="Disease resistance N-terminal" evidence="7">
    <location>
        <begin position="11"/>
        <end position="97"/>
    </location>
</feature>
<dbReference type="Pfam" id="PF13855">
    <property type="entry name" value="LRR_8"/>
    <property type="match status" value="1"/>
</dbReference>
<evidence type="ECO:0008006" key="13">
    <source>
        <dbReference type="Google" id="ProtNLM"/>
    </source>
</evidence>
<dbReference type="Pfam" id="PF18052">
    <property type="entry name" value="Rx_N"/>
    <property type="match status" value="1"/>
</dbReference>
<protein>
    <recommendedName>
        <fullName evidence="13">Disease resistance protein RGA3</fullName>
    </recommendedName>
</protein>
<dbReference type="InterPro" id="IPR057135">
    <property type="entry name" value="At4g27190-like_LRR"/>
</dbReference>
<feature type="domain" description="R13L1/DRL21-like LRR repeat region" evidence="10">
    <location>
        <begin position="688"/>
        <end position="813"/>
    </location>
</feature>
<dbReference type="Pfam" id="PF23247">
    <property type="entry name" value="LRR_RPS2"/>
    <property type="match status" value="1"/>
</dbReference>
<evidence type="ECO:0000256" key="5">
    <source>
        <dbReference type="ARBA" id="ARBA00022840"/>
    </source>
</evidence>
<evidence type="ECO:0000256" key="4">
    <source>
        <dbReference type="ARBA" id="ARBA00022821"/>
    </source>
</evidence>
<keyword evidence="3" id="KW-0547">Nucleotide-binding</keyword>
<dbReference type="Gene3D" id="1.10.8.430">
    <property type="entry name" value="Helical domain of apoptotic protease-activating factors"/>
    <property type="match status" value="1"/>
</dbReference>
<evidence type="ECO:0000256" key="1">
    <source>
        <dbReference type="ARBA" id="ARBA00022614"/>
    </source>
</evidence>
<evidence type="ECO:0000259" key="6">
    <source>
        <dbReference type="Pfam" id="PF00931"/>
    </source>
</evidence>
<dbReference type="InterPro" id="IPR058922">
    <property type="entry name" value="WHD_DRP"/>
</dbReference>
<gene>
    <name evidence="11" type="primary">LOC115979305</name>
</gene>
<dbReference type="GO" id="GO:0051707">
    <property type="term" value="P:response to other organism"/>
    <property type="evidence" value="ECO:0007669"/>
    <property type="project" value="UniProtKB-ARBA"/>
</dbReference>
<evidence type="ECO:0000313" key="12">
    <source>
        <dbReference type="Proteomes" id="UP000594261"/>
    </source>
</evidence>
<dbReference type="KEGG" id="qlo:115979305"/>
<dbReference type="Proteomes" id="UP000594261">
    <property type="component" value="Chromosome 3"/>
</dbReference>
<evidence type="ECO:0000259" key="10">
    <source>
        <dbReference type="Pfam" id="PF25019"/>
    </source>
</evidence>
<evidence type="ECO:0000259" key="8">
    <source>
        <dbReference type="Pfam" id="PF23247"/>
    </source>
</evidence>
<dbReference type="PANTHER" id="PTHR36766:SF38">
    <property type="entry name" value="DISEASE RESISTANCE PROTEIN RGA3"/>
    <property type="match status" value="1"/>
</dbReference>
<name>A0A7N2R0U4_QUELO</name>
<dbReference type="Pfam" id="PF23559">
    <property type="entry name" value="WHD_DRP"/>
    <property type="match status" value="1"/>
</dbReference>
<dbReference type="GeneID" id="115979305"/>
<reference evidence="11" key="2">
    <citation type="submission" date="2021-01" db="UniProtKB">
        <authorList>
            <consortium name="EnsemblPlants"/>
        </authorList>
    </citation>
    <scope>IDENTIFICATION</scope>
</reference>
<feature type="domain" description="NB-ARC" evidence="6">
    <location>
        <begin position="171"/>
        <end position="342"/>
    </location>
</feature>
<dbReference type="GO" id="GO:0043531">
    <property type="term" value="F:ADP binding"/>
    <property type="evidence" value="ECO:0007669"/>
    <property type="project" value="InterPro"/>
</dbReference>
<accession>A0A7N2R0U4</accession>
<keyword evidence="12" id="KW-1185">Reference proteome</keyword>
<dbReference type="InterPro" id="IPR041118">
    <property type="entry name" value="Rx_N"/>
</dbReference>
<dbReference type="InterPro" id="IPR042197">
    <property type="entry name" value="Apaf_helical"/>
</dbReference>
<dbReference type="RefSeq" id="XP_030957185.1">
    <property type="nucleotide sequence ID" value="XM_031101325.1"/>
</dbReference>
<keyword evidence="2" id="KW-0677">Repeat</keyword>
<evidence type="ECO:0000256" key="2">
    <source>
        <dbReference type="ARBA" id="ARBA00022737"/>
    </source>
</evidence>
<dbReference type="Pfam" id="PF00931">
    <property type="entry name" value="NB-ARC"/>
    <property type="match status" value="1"/>
</dbReference>
<feature type="domain" description="Disease resistance protein At4g27190-like leucine-rich repeats" evidence="8">
    <location>
        <begin position="872"/>
        <end position="1002"/>
    </location>
</feature>
<proteinExistence type="predicted"/>
<dbReference type="RefSeq" id="XP_030957183.1">
    <property type="nucleotide sequence ID" value="XM_031101323.1"/>
</dbReference>
<dbReference type="Gramene" id="QL03p011946:mrna">
    <property type="protein sequence ID" value="QL03p011946:mrna:CDS:8"/>
    <property type="gene ID" value="QL03p011946"/>
</dbReference>
<keyword evidence="1" id="KW-0433">Leucine-rich repeat</keyword>
<evidence type="ECO:0000259" key="7">
    <source>
        <dbReference type="Pfam" id="PF18052"/>
    </source>
</evidence>
<feature type="domain" description="Disease resistance protein winged helix" evidence="9">
    <location>
        <begin position="429"/>
        <end position="501"/>
    </location>
</feature>
<dbReference type="InterPro" id="IPR056789">
    <property type="entry name" value="LRR_R13L1-DRL21"/>
</dbReference>
<dbReference type="FunFam" id="3.40.50.300:FF:001091">
    <property type="entry name" value="Probable disease resistance protein At1g61300"/>
    <property type="match status" value="1"/>
</dbReference>
<evidence type="ECO:0000259" key="9">
    <source>
        <dbReference type="Pfam" id="PF23559"/>
    </source>
</evidence>
<dbReference type="RefSeq" id="XP_030957178.1">
    <property type="nucleotide sequence ID" value="XM_031101318.1"/>
</dbReference>
<dbReference type="RefSeq" id="XP_030957176.1">
    <property type="nucleotide sequence ID" value="XM_031101316.1"/>
</dbReference>
<evidence type="ECO:0000313" key="11">
    <source>
        <dbReference type="EnsemblPlants" id="QL03p011946:mrna:CDS:8"/>
    </source>
</evidence>
<dbReference type="InterPro" id="IPR032675">
    <property type="entry name" value="LRR_dom_sf"/>
</dbReference>
<reference evidence="11 12" key="1">
    <citation type="journal article" date="2016" name="G3 (Bethesda)">
        <title>First Draft Assembly and Annotation of the Genome of a California Endemic Oak Quercus lobata Nee (Fagaceae).</title>
        <authorList>
            <person name="Sork V.L."/>
            <person name="Fitz-Gibbon S.T."/>
            <person name="Puiu D."/>
            <person name="Crepeau M."/>
            <person name="Gugger P.F."/>
            <person name="Sherman R."/>
            <person name="Stevens K."/>
            <person name="Langley C.H."/>
            <person name="Pellegrini M."/>
            <person name="Salzberg S.L."/>
        </authorList>
    </citation>
    <scope>NUCLEOTIDE SEQUENCE [LARGE SCALE GENOMIC DNA]</scope>
    <source>
        <strain evidence="11 12">cv. SW786</strain>
    </source>
</reference>
<dbReference type="SUPFAM" id="SSF52047">
    <property type="entry name" value="RNI-like"/>
    <property type="match status" value="1"/>
</dbReference>
<dbReference type="RefSeq" id="XP_030957179.1">
    <property type="nucleotide sequence ID" value="XM_031101319.1"/>
</dbReference>
<dbReference type="InterPro" id="IPR027417">
    <property type="entry name" value="P-loop_NTPase"/>
</dbReference>
<dbReference type="InParanoid" id="A0A7N2R0U4"/>
<dbReference type="PANTHER" id="PTHR36766">
    <property type="entry name" value="PLANT BROAD-SPECTRUM MILDEW RESISTANCE PROTEIN RPW8"/>
    <property type="match status" value="1"/>
</dbReference>
<organism evidence="11 12">
    <name type="scientific">Quercus lobata</name>
    <name type="common">Valley oak</name>
    <dbReference type="NCBI Taxonomy" id="97700"/>
    <lineage>
        <taxon>Eukaryota</taxon>
        <taxon>Viridiplantae</taxon>
        <taxon>Streptophyta</taxon>
        <taxon>Embryophyta</taxon>
        <taxon>Tracheophyta</taxon>
        <taxon>Spermatophyta</taxon>
        <taxon>Magnoliopsida</taxon>
        <taxon>eudicotyledons</taxon>
        <taxon>Gunneridae</taxon>
        <taxon>Pentapetalae</taxon>
        <taxon>rosids</taxon>
        <taxon>fabids</taxon>
        <taxon>Fagales</taxon>
        <taxon>Fagaceae</taxon>
        <taxon>Quercus</taxon>
    </lineage>
</organism>
<dbReference type="GO" id="GO:0005524">
    <property type="term" value="F:ATP binding"/>
    <property type="evidence" value="ECO:0007669"/>
    <property type="project" value="UniProtKB-KW"/>
</dbReference>
<dbReference type="RefSeq" id="XP_030957181.1">
    <property type="nucleotide sequence ID" value="XM_031101321.1"/>
</dbReference>
<dbReference type="InterPro" id="IPR036388">
    <property type="entry name" value="WH-like_DNA-bd_sf"/>
</dbReference>
<dbReference type="RefSeq" id="XP_030957186.1">
    <property type="nucleotide sequence ID" value="XM_031101326.1"/>
</dbReference>
<dbReference type="FunFam" id="1.10.10.10:FF:000322">
    <property type="entry name" value="Probable disease resistance protein At1g63360"/>
    <property type="match status" value="1"/>
</dbReference>
<keyword evidence="4" id="KW-0611">Plant defense</keyword>
<dbReference type="OrthoDB" id="5279713at2759"/>
<dbReference type="InterPro" id="IPR002182">
    <property type="entry name" value="NB-ARC"/>
</dbReference>
<dbReference type="AlphaFoldDB" id="A0A7N2R0U4"/>
<dbReference type="RefSeq" id="XP_030957182.1">
    <property type="nucleotide sequence ID" value="XM_031101322.1"/>
</dbReference>
<dbReference type="RefSeq" id="XP_030957187.1">
    <property type="nucleotide sequence ID" value="XM_031101327.1"/>
</dbReference>
<dbReference type="RefSeq" id="XP_030957188.1">
    <property type="nucleotide sequence ID" value="XM_031101328.1"/>
</dbReference>
<dbReference type="RefSeq" id="XP_030957177.1">
    <property type="nucleotide sequence ID" value="XM_031101317.1"/>
</dbReference>
<evidence type="ECO:0000256" key="3">
    <source>
        <dbReference type="ARBA" id="ARBA00022741"/>
    </source>
</evidence>
<dbReference type="Gene3D" id="1.20.5.4130">
    <property type="match status" value="1"/>
</dbReference>
<dbReference type="Gene3D" id="1.10.10.10">
    <property type="entry name" value="Winged helix-like DNA-binding domain superfamily/Winged helix DNA-binding domain"/>
    <property type="match status" value="1"/>
</dbReference>
<dbReference type="EMBL" id="LRBV02000003">
    <property type="status" value="NOT_ANNOTATED_CDS"/>
    <property type="molecule type" value="Genomic_DNA"/>
</dbReference>
<dbReference type="RefSeq" id="XP_030957180.1">
    <property type="nucleotide sequence ID" value="XM_031101320.1"/>
</dbReference>
<dbReference type="InterPro" id="IPR001611">
    <property type="entry name" value="Leu-rich_rpt"/>
</dbReference>
<dbReference type="GO" id="GO:0006952">
    <property type="term" value="P:defense response"/>
    <property type="evidence" value="ECO:0007669"/>
    <property type="project" value="UniProtKB-KW"/>
</dbReference>
<dbReference type="Gene3D" id="3.40.50.300">
    <property type="entry name" value="P-loop containing nucleotide triphosphate hydrolases"/>
    <property type="match status" value="1"/>
</dbReference>
<dbReference type="SUPFAM" id="SSF52058">
    <property type="entry name" value="L domain-like"/>
    <property type="match status" value="1"/>
</dbReference>